<reference evidence="4 5" key="1">
    <citation type="submission" date="2016-10" db="EMBL/GenBank/DDBJ databases">
        <title>Genome sequence of Planktotalea frisia SH6-1.</title>
        <authorList>
            <person name="Poehlein A."/>
            <person name="Bakenhus I."/>
            <person name="Voget S."/>
            <person name="Brinkhoff T."/>
            <person name="Simon M."/>
        </authorList>
    </citation>
    <scope>NUCLEOTIDE SEQUENCE [LARGE SCALE GENOMIC DNA]</scope>
    <source>
        <strain evidence="4 5">SH6-1</strain>
    </source>
</reference>
<organism evidence="4 5">
    <name type="scientific">Planktotalea frisia</name>
    <dbReference type="NCBI Taxonomy" id="696762"/>
    <lineage>
        <taxon>Bacteria</taxon>
        <taxon>Pseudomonadati</taxon>
        <taxon>Pseudomonadota</taxon>
        <taxon>Alphaproteobacteria</taxon>
        <taxon>Rhodobacterales</taxon>
        <taxon>Paracoccaceae</taxon>
        <taxon>Planktotalea</taxon>
    </lineage>
</organism>
<dbReference type="OrthoDB" id="9786516at2"/>
<dbReference type="Proteomes" id="UP000184514">
    <property type="component" value="Unassembled WGS sequence"/>
</dbReference>
<name>A0A1L9NYV7_9RHOB</name>
<dbReference type="AlphaFoldDB" id="A0A1L9NYV7"/>
<dbReference type="NCBIfam" id="TIGR01554">
    <property type="entry name" value="major_cap_HK97"/>
    <property type="match status" value="1"/>
</dbReference>
<evidence type="ECO:0000313" key="5">
    <source>
        <dbReference type="Proteomes" id="UP000184514"/>
    </source>
</evidence>
<evidence type="ECO:0000259" key="3">
    <source>
        <dbReference type="Pfam" id="PF05065"/>
    </source>
</evidence>
<feature type="region of interest" description="Disordered" evidence="2">
    <location>
        <begin position="85"/>
        <end position="124"/>
    </location>
</feature>
<evidence type="ECO:0000313" key="4">
    <source>
        <dbReference type="EMBL" id="OJI94446.1"/>
    </source>
</evidence>
<dbReference type="STRING" id="696762.PFRI_13250"/>
<proteinExistence type="predicted"/>
<keyword evidence="5" id="KW-1185">Reference proteome</keyword>
<dbReference type="InterPro" id="IPR024455">
    <property type="entry name" value="Phage_capsid"/>
</dbReference>
<comment type="caution">
    <text evidence="4">The sequence shown here is derived from an EMBL/GenBank/DDBJ whole genome shotgun (WGS) entry which is preliminary data.</text>
</comment>
<dbReference type="SUPFAM" id="SSF56563">
    <property type="entry name" value="Major capsid protein gp5"/>
    <property type="match status" value="1"/>
</dbReference>
<sequence length="453" mass="47673">MTTAQNAVRKHAQSFTATLRKAGANLDNFEPFTLSWQDLCRVERDAKATAKAIIATVTDDTPEQRAGEIESAFDALTELADDCAADKDSRNERGDRGPWAGVDLDRRPTFENKSSPAIDGGDDTRAAPAYALEARQSLHVWAQARSHDHGNVSAGAFLRALTTGPKTDAERRALGSGTDAAGGFTVPTLTSAELIDLARSEMVLAQAGARIVPLTSDQNVIAKVLTDPVPAWRAENAAVNESDPTFGAVTLAPKSIAVLVKASVELMQDSLNLEAELPRILARALAHEIDRVGLVGSGSGAEPKGIVNYAGLTANGYAGGGLASYAPLLNARGALHGANERLGAFIMASRDENALAGLVASDGQPLQMPRALEGVAMLHTTALPVDGGSGSDESQIIAGDFSQLLMGIRSEIRVEILRERFMDNLQFGLIAHARVDFAAARESAFTVLDGVTG</sequence>
<dbReference type="Gene3D" id="3.30.2400.10">
    <property type="entry name" value="Major capsid protein gp5"/>
    <property type="match status" value="1"/>
</dbReference>
<protein>
    <submittedName>
        <fullName evidence="4">Phage capsid family protein</fullName>
    </submittedName>
</protein>
<evidence type="ECO:0000256" key="2">
    <source>
        <dbReference type="SAM" id="MobiDB-lite"/>
    </source>
</evidence>
<comment type="subcellular location">
    <subcellularLocation>
        <location evidence="1">Virion</location>
    </subcellularLocation>
</comment>
<dbReference type="EMBL" id="MLCB01000097">
    <property type="protein sequence ID" value="OJI94446.1"/>
    <property type="molecule type" value="Genomic_DNA"/>
</dbReference>
<feature type="domain" description="Phage capsid-like C-terminal" evidence="3">
    <location>
        <begin position="182"/>
        <end position="449"/>
    </location>
</feature>
<accession>A0A1L9NYV7</accession>
<dbReference type="RefSeq" id="WP_072629921.1">
    <property type="nucleotide sequence ID" value="NZ_MLCB01000097.1"/>
</dbReference>
<dbReference type="Pfam" id="PF05065">
    <property type="entry name" value="Phage_capsid"/>
    <property type="match status" value="1"/>
</dbReference>
<dbReference type="InterPro" id="IPR054612">
    <property type="entry name" value="Phage_capsid-like_C"/>
</dbReference>
<gene>
    <name evidence="4" type="ORF">PFRI_13250</name>
</gene>
<feature type="compositionally biased region" description="Basic and acidic residues" evidence="2">
    <location>
        <begin position="85"/>
        <end position="96"/>
    </location>
</feature>
<evidence type="ECO:0000256" key="1">
    <source>
        <dbReference type="ARBA" id="ARBA00004328"/>
    </source>
</evidence>